<dbReference type="Gene3D" id="1.10.1760.20">
    <property type="match status" value="1"/>
</dbReference>
<dbReference type="Proteomes" id="UP001058072">
    <property type="component" value="Chromosome"/>
</dbReference>
<dbReference type="EMBL" id="CP071250">
    <property type="protein sequence ID" value="UUF09072.1"/>
    <property type="molecule type" value="Genomic_DNA"/>
</dbReference>
<keyword evidence="1" id="KW-0472">Membrane</keyword>
<evidence type="ECO:0000313" key="3">
    <source>
        <dbReference type="EMBL" id="UUF09072.1"/>
    </source>
</evidence>
<evidence type="ECO:0000313" key="2">
    <source>
        <dbReference type="EMBL" id="UUF05476.1"/>
    </source>
</evidence>
<feature type="transmembrane region" description="Helical" evidence="1">
    <location>
        <begin position="70"/>
        <end position="91"/>
    </location>
</feature>
<dbReference type="Proteomes" id="UP001058016">
    <property type="component" value="Chromosome"/>
</dbReference>
<sequence>MNQSRKKTKFLVLLTMFCSIQVVLMLTPLGYIPLGPVRATTMHIPVILAGILLGVKGGAITGLVFGLSSVIINTITPTITSFVFTPFYSLGEYHGNFMSLVIAIGPRVLLGVLAAVIYHWFKNKNNKMRLFGSGVTALVCTLIHSILVLGMIYLFFGPSYAAAKGVEVSALFGLLLGIITTNSVLEAILATLIIAPLTKVLEPITKKVI</sequence>
<accession>A0A9Q9FFX0</accession>
<dbReference type="AlphaFoldDB" id="A0A9Q9FFX0"/>
<organism evidence="3 5">
    <name type="scientific">Turicibacter bilis</name>
    <dbReference type="NCBI Taxonomy" id="2735723"/>
    <lineage>
        <taxon>Bacteria</taxon>
        <taxon>Bacillati</taxon>
        <taxon>Bacillota</taxon>
        <taxon>Erysipelotrichia</taxon>
        <taxon>Erysipelotrichales</taxon>
        <taxon>Turicibacteraceae</taxon>
        <taxon>Turicibacter</taxon>
    </lineage>
</organism>
<protein>
    <submittedName>
        <fullName evidence="3">ECF transporter S component</fullName>
    </submittedName>
</protein>
<proteinExistence type="predicted"/>
<name>A0A9Q9FFX0_9FIRM</name>
<feature type="transmembrane region" description="Helical" evidence="1">
    <location>
        <begin position="12"/>
        <end position="32"/>
    </location>
</feature>
<dbReference type="GO" id="GO:0022857">
    <property type="term" value="F:transmembrane transporter activity"/>
    <property type="evidence" value="ECO:0007669"/>
    <property type="project" value="InterPro"/>
</dbReference>
<keyword evidence="1" id="KW-1133">Transmembrane helix</keyword>
<dbReference type="Pfam" id="PF12822">
    <property type="entry name" value="ECF_trnsprt"/>
    <property type="match status" value="1"/>
</dbReference>
<evidence type="ECO:0000313" key="5">
    <source>
        <dbReference type="Proteomes" id="UP001058072"/>
    </source>
</evidence>
<keyword evidence="4" id="KW-1185">Reference proteome</keyword>
<reference evidence="3 4" key="1">
    <citation type="submission" date="2021-03" db="EMBL/GenBank/DDBJ databases">
        <title>Comparative Genomics and Metabolomics in the genus Turicibacter.</title>
        <authorList>
            <person name="Maki J."/>
            <person name="Looft T."/>
        </authorList>
    </citation>
    <scope>NUCLEOTIDE SEQUENCE</scope>
    <source>
        <strain evidence="3">ISU324</strain>
        <strain evidence="2 4">MMM721</strain>
    </source>
</reference>
<dbReference type="InterPro" id="IPR024529">
    <property type="entry name" value="ECF_trnsprt_substrate-spec"/>
</dbReference>
<feature type="transmembrane region" description="Helical" evidence="1">
    <location>
        <begin position="168"/>
        <end position="197"/>
    </location>
</feature>
<dbReference type="EMBL" id="CP071249">
    <property type="protein sequence ID" value="UUF05476.1"/>
    <property type="molecule type" value="Genomic_DNA"/>
</dbReference>
<evidence type="ECO:0000256" key="1">
    <source>
        <dbReference type="SAM" id="Phobius"/>
    </source>
</evidence>
<feature type="transmembrane region" description="Helical" evidence="1">
    <location>
        <begin position="97"/>
        <end position="118"/>
    </location>
</feature>
<dbReference type="RefSeq" id="WP_055241337.1">
    <property type="nucleotide sequence ID" value="NZ_CP071249.1"/>
</dbReference>
<feature type="transmembrane region" description="Helical" evidence="1">
    <location>
        <begin position="44"/>
        <end position="65"/>
    </location>
</feature>
<evidence type="ECO:0000313" key="4">
    <source>
        <dbReference type="Proteomes" id="UP001058016"/>
    </source>
</evidence>
<feature type="transmembrane region" description="Helical" evidence="1">
    <location>
        <begin position="130"/>
        <end position="156"/>
    </location>
</feature>
<gene>
    <name evidence="2" type="ORF">J0J69_10440</name>
    <name evidence="3" type="ORF">J0J70_03445</name>
</gene>
<keyword evidence="1" id="KW-0812">Transmembrane</keyword>